<evidence type="ECO:0000256" key="1">
    <source>
        <dbReference type="SAM" id="MobiDB-lite"/>
    </source>
</evidence>
<evidence type="ECO:0000313" key="2">
    <source>
        <dbReference type="EMBL" id="KJF61403.1"/>
    </source>
</evidence>
<feature type="region of interest" description="Disordered" evidence="1">
    <location>
        <begin position="84"/>
        <end position="127"/>
    </location>
</feature>
<dbReference type="AlphaFoldDB" id="A0A0D8JYR4"/>
<proteinExistence type="predicted"/>
<reference evidence="3" key="2">
    <citation type="journal article" date="2010" name="Genome Res.">
        <title>Population genomic sequencing of Coccidioides fungi reveals recent hybridization and transposon control.</title>
        <authorList>
            <person name="Neafsey D.E."/>
            <person name="Barker B.M."/>
            <person name="Sharpton T.J."/>
            <person name="Stajich J.E."/>
            <person name="Park D.J."/>
            <person name="Whiston E."/>
            <person name="Hung C.-Y."/>
            <person name="McMahan C."/>
            <person name="White J."/>
            <person name="Sykes S."/>
            <person name="Heiman D."/>
            <person name="Young S."/>
            <person name="Zeng Q."/>
            <person name="Abouelleil A."/>
            <person name="Aftuck L."/>
            <person name="Bessette D."/>
            <person name="Brown A."/>
            <person name="FitzGerald M."/>
            <person name="Lui A."/>
            <person name="Macdonald J.P."/>
            <person name="Priest M."/>
            <person name="Orbach M.J."/>
            <person name="Galgiani J.N."/>
            <person name="Kirkland T.N."/>
            <person name="Cole G.T."/>
            <person name="Birren B.W."/>
            <person name="Henn M.R."/>
            <person name="Taylor J.W."/>
            <person name="Rounsley S.D."/>
        </authorList>
    </citation>
    <scope>GENOME REANNOTATION</scope>
    <source>
        <strain evidence="3">RS</strain>
    </source>
</reference>
<dbReference type="RefSeq" id="XP_004444928.1">
    <property type="nucleotide sequence ID" value="XM_004444871.1"/>
</dbReference>
<feature type="region of interest" description="Disordered" evidence="1">
    <location>
        <begin position="1"/>
        <end position="32"/>
    </location>
</feature>
<evidence type="ECO:0000313" key="3">
    <source>
        <dbReference type="Proteomes" id="UP000001261"/>
    </source>
</evidence>
<dbReference type="VEuPathDB" id="FungiDB:CIMG_13626"/>
<dbReference type="GeneID" id="24165253"/>
<name>A0A0D8JYR4_COCIM</name>
<accession>A0A0D8JYR4</accession>
<dbReference type="EMBL" id="GG704915">
    <property type="protein sequence ID" value="KJF61403.1"/>
    <property type="molecule type" value="Genomic_DNA"/>
</dbReference>
<reference evidence="3" key="1">
    <citation type="journal article" date="2009" name="Genome Res.">
        <title>Comparative genomic analyses of the human fungal pathogens Coccidioides and their relatives.</title>
        <authorList>
            <person name="Sharpton T.J."/>
            <person name="Stajich J.E."/>
            <person name="Rounsley S.D."/>
            <person name="Gardner M.J."/>
            <person name="Wortman J.R."/>
            <person name="Jordar V.S."/>
            <person name="Maiti R."/>
            <person name="Kodira C.D."/>
            <person name="Neafsey D.E."/>
            <person name="Zeng Q."/>
            <person name="Hung C.-Y."/>
            <person name="McMahan C."/>
            <person name="Muszewska A."/>
            <person name="Grynberg M."/>
            <person name="Mandel M.A."/>
            <person name="Kellner E.M."/>
            <person name="Barker B.M."/>
            <person name="Galgiani J.N."/>
            <person name="Orbach M.J."/>
            <person name="Kirkland T.N."/>
            <person name="Cole G.T."/>
            <person name="Henn M.R."/>
            <person name="Birren B.W."/>
            <person name="Taylor J.W."/>
        </authorList>
    </citation>
    <scope>NUCLEOTIDE SEQUENCE [LARGE SCALE GENOMIC DNA]</scope>
    <source>
        <strain evidence="3">RS</strain>
    </source>
</reference>
<dbReference type="Proteomes" id="UP000001261">
    <property type="component" value="Unassembled WGS sequence"/>
</dbReference>
<dbReference type="InParanoid" id="A0A0D8JYR4"/>
<feature type="compositionally biased region" description="Basic residues" evidence="1">
    <location>
        <begin position="112"/>
        <end position="127"/>
    </location>
</feature>
<protein>
    <submittedName>
        <fullName evidence="2">Uncharacterized protein</fullName>
    </submittedName>
</protein>
<gene>
    <name evidence="2" type="ORF">CIMG_13626</name>
</gene>
<sequence>MRHGNETVHRGGLRFRWSKNNQGTERKRHAGAIDPLSRWRRRSRVFWVEADGPARNSRATPGRFGFSVRGSAWHDGLSRAHRPGVAAVSRRNPSLGLPANYPQASREDGRKAKNKSQKGRKKKKRRKITAVRALRCSVLDHVVGRHRVLATLEVGVREYVGWSLFRLVELAPGNDRTLKIKSARLDLSSYCGRTSGGTAKN</sequence>
<dbReference type="KEGG" id="cim:CIMG_13626"/>
<organism evidence="2 3">
    <name type="scientific">Coccidioides immitis (strain RS)</name>
    <name type="common">Valley fever fungus</name>
    <dbReference type="NCBI Taxonomy" id="246410"/>
    <lineage>
        <taxon>Eukaryota</taxon>
        <taxon>Fungi</taxon>
        <taxon>Dikarya</taxon>
        <taxon>Ascomycota</taxon>
        <taxon>Pezizomycotina</taxon>
        <taxon>Eurotiomycetes</taxon>
        <taxon>Eurotiomycetidae</taxon>
        <taxon>Onygenales</taxon>
        <taxon>Onygenaceae</taxon>
        <taxon>Coccidioides</taxon>
    </lineage>
</organism>
<keyword evidence="3" id="KW-1185">Reference proteome</keyword>